<proteinExistence type="inferred from homology"/>
<comment type="subcellular location">
    <subcellularLocation>
        <location evidence="1 10">Cell inner membrane</location>
        <topology evidence="1 10">Multi-pass membrane protein</topology>
    </subcellularLocation>
</comment>
<feature type="transmembrane region" description="Helical" evidence="10">
    <location>
        <begin position="193"/>
        <end position="210"/>
    </location>
</feature>
<comment type="caution">
    <text evidence="11">The sequence shown here is derived from an EMBL/GenBank/DDBJ whole genome shotgun (WGS) entry which is preliminary data.</text>
</comment>
<dbReference type="PANTHER" id="PTHR46997">
    <property type="entry name" value="LOW AFFINITY TRYPTOPHAN PERMEASE-RELATED"/>
    <property type="match status" value="1"/>
</dbReference>
<evidence type="ECO:0000256" key="10">
    <source>
        <dbReference type="RuleBase" id="RU367149"/>
    </source>
</evidence>
<organism evidence="11 12">
    <name type="scientific">Shewanella inventionis</name>
    <dbReference type="NCBI Taxonomy" id="1738770"/>
    <lineage>
        <taxon>Bacteria</taxon>
        <taxon>Pseudomonadati</taxon>
        <taxon>Pseudomonadota</taxon>
        <taxon>Gammaproteobacteria</taxon>
        <taxon>Alteromonadales</taxon>
        <taxon>Shewanellaceae</taxon>
        <taxon>Shewanella</taxon>
    </lineage>
</organism>
<evidence type="ECO:0000256" key="9">
    <source>
        <dbReference type="ARBA" id="ARBA00023136"/>
    </source>
</evidence>
<evidence type="ECO:0000256" key="6">
    <source>
        <dbReference type="ARBA" id="ARBA00022692"/>
    </source>
</evidence>
<evidence type="ECO:0000256" key="7">
    <source>
        <dbReference type="ARBA" id="ARBA00022970"/>
    </source>
</evidence>
<feature type="transmembrane region" description="Helical" evidence="10">
    <location>
        <begin position="51"/>
        <end position="69"/>
    </location>
</feature>
<evidence type="ECO:0000256" key="4">
    <source>
        <dbReference type="ARBA" id="ARBA00022475"/>
    </source>
</evidence>
<dbReference type="InterPro" id="IPR013059">
    <property type="entry name" value="Trp_tyr_transpt"/>
</dbReference>
<keyword evidence="6 10" id="KW-0812">Transmembrane</keyword>
<keyword evidence="5 10" id="KW-0997">Cell inner membrane</keyword>
<keyword evidence="3 10" id="KW-0813">Transport</keyword>
<dbReference type="Pfam" id="PF03222">
    <property type="entry name" value="Trp_Tyr_perm"/>
    <property type="match status" value="1"/>
</dbReference>
<protein>
    <recommendedName>
        <fullName evidence="10">Aromatic amino acid permease</fullName>
    </recommendedName>
</protein>
<dbReference type="Gene3D" id="1.20.1740.10">
    <property type="entry name" value="Amino acid/polyamine transporter I"/>
    <property type="match status" value="1"/>
</dbReference>
<evidence type="ECO:0000313" key="12">
    <source>
        <dbReference type="Proteomes" id="UP000617555"/>
    </source>
</evidence>
<keyword evidence="4 10" id="KW-1003">Cell membrane</keyword>
<sequence>MANHMNAAKHRPQSKSLLGGAMIIAGTTVGAGMFSLPVVGAGMWFGYSMAMLLGVWFCMLMSGLLLLEANLHFEPGASFDTLTRETLGQFWRVINGVSIAFVLYILTYAYISGGGSIVNHSLSALGVTLPQSVAGLVFAAVLAFIVLISTKAVDRITTIMLGGMVITFFLAIGNLLIEIDTTKLLSPDGETRYLPYLFAAIPFGLASFGYHGNVPSLVKYYGKDASTIVKALLVGTSIALVIYVCWLIATMGNIPRGQFTDVIAKGGNIGVLVEALSGAMASQWLNSMLTLFANLAVASSFLGVTLGLFDYLADLFGFDDSRAGRMKTAAITFIPPTILGLLFPNGFIIAIGFAALAATVWAVIVPALLAYKVRQLYPDSTGFKVPGGTPLIVVVVLFGIITATCHLLAMADILPVFK</sequence>
<evidence type="ECO:0000256" key="1">
    <source>
        <dbReference type="ARBA" id="ARBA00004429"/>
    </source>
</evidence>
<feature type="transmembrane region" description="Helical" evidence="10">
    <location>
        <begin position="90"/>
        <end position="111"/>
    </location>
</feature>
<feature type="transmembrane region" description="Helical" evidence="10">
    <location>
        <begin position="324"/>
        <end position="343"/>
    </location>
</feature>
<dbReference type="PRINTS" id="PR00166">
    <property type="entry name" value="AROAAPRMEASE"/>
</dbReference>
<feature type="transmembrane region" description="Helical" evidence="10">
    <location>
        <begin position="156"/>
        <end position="177"/>
    </location>
</feature>
<evidence type="ECO:0000313" key="11">
    <source>
        <dbReference type="EMBL" id="GGB45211.1"/>
    </source>
</evidence>
<keyword evidence="9 10" id="KW-0472">Membrane</keyword>
<keyword evidence="12" id="KW-1185">Reference proteome</keyword>
<comment type="function">
    <text evidence="10">Involved in transporting aromatic amino acids across the cytoplasmic membrane.</text>
</comment>
<dbReference type="NCBIfam" id="TIGR00837">
    <property type="entry name" value="araaP"/>
    <property type="match status" value="1"/>
</dbReference>
<accession>A0ABQ1IMS3</accession>
<evidence type="ECO:0000256" key="5">
    <source>
        <dbReference type="ARBA" id="ARBA00022519"/>
    </source>
</evidence>
<feature type="transmembrane region" description="Helical" evidence="10">
    <location>
        <begin position="391"/>
        <end position="411"/>
    </location>
</feature>
<dbReference type="EMBL" id="BMII01000001">
    <property type="protein sequence ID" value="GGB45211.1"/>
    <property type="molecule type" value="Genomic_DNA"/>
</dbReference>
<gene>
    <name evidence="11" type="primary">mtr</name>
    <name evidence="11" type="ORF">GCM10011607_01600</name>
</gene>
<feature type="transmembrane region" description="Helical" evidence="10">
    <location>
        <begin position="291"/>
        <end position="312"/>
    </location>
</feature>
<evidence type="ECO:0000256" key="2">
    <source>
        <dbReference type="ARBA" id="ARBA00005452"/>
    </source>
</evidence>
<feature type="transmembrane region" description="Helical" evidence="10">
    <location>
        <begin position="349"/>
        <end position="371"/>
    </location>
</feature>
<evidence type="ECO:0000256" key="8">
    <source>
        <dbReference type="ARBA" id="ARBA00022989"/>
    </source>
</evidence>
<feature type="transmembrane region" description="Helical" evidence="10">
    <location>
        <begin position="131"/>
        <end position="149"/>
    </location>
</feature>
<reference evidence="12" key="1">
    <citation type="journal article" date="2019" name="Int. J. Syst. Evol. Microbiol.">
        <title>The Global Catalogue of Microorganisms (GCM) 10K type strain sequencing project: providing services to taxonomists for standard genome sequencing and annotation.</title>
        <authorList>
            <consortium name="The Broad Institute Genomics Platform"/>
            <consortium name="The Broad Institute Genome Sequencing Center for Infectious Disease"/>
            <person name="Wu L."/>
            <person name="Ma J."/>
        </authorList>
    </citation>
    <scope>NUCLEOTIDE SEQUENCE [LARGE SCALE GENOMIC DNA]</scope>
    <source>
        <strain evidence="12">CGMCC 1.15339</strain>
    </source>
</reference>
<feature type="transmembrane region" description="Helical" evidence="10">
    <location>
        <begin position="21"/>
        <end position="45"/>
    </location>
</feature>
<keyword evidence="8 10" id="KW-1133">Transmembrane helix</keyword>
<name>A0ABQ1IMS3_9GAMM</name>
<evidence type="ECO:0000256" key="3">
    <source>
        <dbReference type="ARBA" id="ARBA00022448"/>
    </source>
</evidence>
<comment type="similarity">
    <text evidence="2 10">Belongs to the amino acid/polyamine transporter 2 family. Mtr/TnaB/TyrP permease subfamily.</text>
</comment>
<keyword evidence="7 10" id="KW-0029">Amino-acid transport</keyword>
<dbReference type="InterPro" id="IPR018227">
    <property type="entry name" value="Amino_acid_transport_2"/>
</dbReference>
<feature type="transmembrane region" description="Helical" evidence="10">
    <location>
        <begin position="231"/>
        <end position="249"/>
    </location>
</feature>
<dbReference type="Proteomes" id="UP000617555">
    <property type="component" value="Unassembled WGS sequence"/>
</dbReference>
<dbReference type="PANTHER" id="PTHR46997:SF1">
    <property type="entry name" value="LOW AFFINITY TRYPTOPHAN PERMEASE-RELATED"/>
    <property type="match status" value="1"/>
</dbReference>
<dbReference type="RefSeq" id="WP_188735900.1">
    <property type="nucleotide sequence ID" value="NZ_BMII01000001.1"/>
</dbReference>
<dbReference type="NCBIfam" id="NF007789">
    <property type="entry name" value="PRK10483.1"/>
    <property type="match status" value="1"/>
</dbReference>